<dbReference type="PROSITE" id="PS00356">
    <property type="entry name" value="HTH_LACI_1"/>
    <property type="match status" value="1"/>
</dbReference>
<protein>
    <submittedName>
        <fullName evidence="6">LacI family transcriptional regulator</fullName>
    </submittedName>
</protein>
<dbReference type="PANTHER" id="PTHR30146:SF155">
    <property type="entry name" value="ALANINE RACEMASE"/>
    <property type="match status" value="1"/>
</dbReference>
<name>A0A4R4SRV7_9ACTN</name>
<dbReference type="CDD" id="cd06267">
    <property type="entry name" value="PBP1_LacI_sugar_binding-like"/>
    <property type="match status" value="1"/>
</dbReference>
<dbReference type="PROSITE" id="PS50932">
    <property type="entry name" value="HTH_LACI_2"/>
    <property type="match status" value="1"/>
</dbReference>
<organism evidence="6 7">
    <name type="scientific">Streptomyces hainanensis</name>
    <dbReference type="NCBI Taxonomy" id="402648"/>
    <lineage>
        <taxon>Bacteria</taxon>
        <taxon>Bacillati</taxon>
        <taxon>Actinomycetota</taxon>
        <taxon>Actinomycetes</taxon>
        <taxon>Kitasatosporales</taxon>
        <taxon>Streptomycetaceae</taxon>
        <taxon>Streptomyces</taxon>
    </lineage>
</organism>
<feature type="region of interest" description="Disordered" evidence="4">
    <location>
        <begin position="336"/>
        <end position="360"/>
    </location>
</feature>
<dbReference type="AlphaFoldDB" id="A0A4R4SRV7"/>
<reference evidence="6 7" key="1">
    <citation type="submission" date="2019-03" db="EMBL/GenBank/DDBJ databases">
        <title>Draft genome sequences of novel Actinobacteria.</title>
        <authorList>
            <person name="Sahin N."/>
            <person name="Ay H."/>
            <person name="Saygin H."/>
        </authorList>
    </citation>
    <scope>NUCLEOTIDE SEQUENCE [LARGE SCALE GENOMIC DNA]</scope>
    <source>
        <strain evidence="6 7">DSM 41900</strain>
    </source>
</reference>
<dbReference type="Pfam" id="PF13377">
    <property type="entry name" value="Peripla_BP_3"/>
    <property type="match status" value="1"/>
</dbReference>
<evidence type="ECO:0000313" key="7">
    <source>
        <dbReference type="Proteomes" id="UP000295345"/>
    </source>
</evidence>
<sequence length="360" mass="38708">MTERDTGRSARQRGPAAKPTIADVAALAGVSVSAVSKVVNGRSGISAPTRQRVLDAADKLRWSPSVTAVALRGARTRAIGMVAGRASDVLATDPHFTVLISGIERELAPVDYGLLLHIVGEEPGAEERAYRRLAEERRVDGVILTESRIGDPRFELLRQLRLPAVLVGVPWQSDPVVSVQATGQEAGVRAAVRHLAELGHRRVAYVSGPEDRVHSVFRRRVFESALAEFGLRPGRVIVSEFTAQGAVAATEELLAPPTEERPTAVLFANDTMAVAAMNAARRLGVEVPRDLSVIGYDDLPLGELVYPRLTTIGQDLIRVGRAAVAAMFRLLDPDRAVAEPPPLRPPELVVRESTGPATRP</sequence>
<evidence type="ECO:0000256" key="4">
    <source>
        <dbReference type="SAM" id="MobiDB-lite"/>
    </source>
</evidence>
<dbReference type="Proteomes" id="UP000295345">
    <property type="component" value="Unassembled WGS sequence"/>
</dbReference>
<keyword evidence="1" id="KW-0805">Transcription regulation</keyword>
<dbReference type="SMART" id="SM00354">
    <property type="entry name" value="HTH_LACI"/>
    <property type="match status" value="1"/>
</dbReference>
<evidence type="ECO:0000256" key="2">
    <source>
        <dbReference type="ARBA" id="ARBA00023125"/>
    </source>
</evidence>
<keyword evidence="2" id="KW-0238">DNA-binding</keyword>
<dbReference type="InterPro" id="IPR010982">
    <property type="entry name" value="Lambda_DNA-bd_dom_sf"/>
</dbReference>
<dbReference type="InterPro" id="IPR046335">
    <property type="entry name" value="LacI/GalR-like_sensor"/>
</dbReference>
<evidence type="ECO:0000256" key="1">
    <source>
        <dbReference type="ARBA" id="ARBA00023015"/>
    </source>
</evidence>
<dbReference type="RefSeq" id="WP_132821227.1">
    <property type="nucleotide sequence ID" value="NZ_SMKI01000443.1"/>
</dbReference>
<evidence type="ECO:0000256" key="3">
    <source>
        <dbReference type="ARBA" id="ARBA00023163"/>
    </source>
</evidence>
<dbReference type="PANTHER" id="PTHR30146">
    <property type="entry name" value="LACI-RELATED TRANSCRIPTIONAL REPRESSOR"/>
    <property type="match status" value="1"/>
</dbReference>
<accession>A0A4R4SRV7</accession>
<evidence type="ECO:0000313" key="6">
    <source>
        <dbReference type="EMBL" id="TDC66737.1"/>
    </source>
</evidence>
<dbReference type="InterPro" id="IPR028082">
    <property type="entry name" value="Peripla_BP_I"/>
</dbReference>
<gene>
    <name evidence="6" type="ORF">E1283_29515</name>
</gene>
<feature type="domain" description="HTH lacI-type" evidence="5">
    <location>
        <begin position="19"/>
        <end position="73"/>
    </location>
</feature>
<dbReference type="GO" id="GO:0000976">
    <property type="term" value="F:transcription cis-regulatory region binding"/>
    <property type="evidence" value="ECO:0007669"/>
    <property type="project" value="TreeGrafter"/>
</dbReference>
<dbReference type="SUPFAM" id="SSF53822">
    <property type="entry name" value="Periplasmic binding protein-like I"/>
    <property type="match status" value="1"/>
</dbReference>
<comment type="caution">
    <text evidence="6">The sequence shown here is derived from an EMBL/GenBank/DDBJ whole genome shotgun (WGS) entry which is preliminary data.</text>
</comment>
<dbReference type="OrthoDB" id="1938857at2"/>
<dbReference type="SUPFAM" id="SSF47413">
    <property type="entry name" value="lambda repressor-like DNA-binding domains"/>
    <property type="match status" value="1"/>
</dbReference>
<dbReference type="GO" id="GO:0003700">
    <property type="term" value="F:DNA-binding transcription factor activity"/>
    <property type="evidence" value="ECO:0007669"/>
    <property type="project" value="TreeGrafter"/>
</dbReference>
<dbReference type="InterPro" id="IPR000843">
    <property type="entry name" value="HTH_LacI"/>
</dbReference>
<evidence type="ECO:0000259" key="5">
    <source>
        <dbReference type="PROSITE" id="PS50932"/>
    </source>
</evidence>
<keyword evidence="3" id="KW-0804">Transcription</keyword>
<keyword evidence="7" id="KW-1185">Reference proteome</keyword>
<dbReference type="Gene3D" id="1.10.260.40">
    <property type="entry name" value="lambda repressor-like DNA-binding domains"/>
    <property type="match status" value="1"/>
</dbReference>
<dbReference type="Pfam" id="PF00356">
    <property type="entry name" value="LacI"/>
    <property type="match status" value="1"/>
</dbReference>
<proteinExistence type="predicted"/>
<dbReference type="EMBL" id="SMKI01000443">
    <property type="protein sequence ID" value="TDC66737.1"/>
    <property type="molecule type" value="Genomic_DNA"/>
</dbReference>
<dbReference type="Gene3D" id="3.40.50.2300">
    <property type="match status" value="2"/>
</dbReference>